<name>W2RAI4_PHYN3</name>
<dbReference type="PANTHER" id="PTHR24113:SF15">
    <property type="entry name" value="NACHT DOMAIN-CONTAINING PROTEIN"/>
    <property type="match status" value="1"/>
</dbReference>
<feature type="transmembrane region" description="Helical" evidence="1">
    <location>
        <begin position="774"/>
        <end position="799"/>
    </location>
</feature>
<dbReference type="SUPFAM" id="SSF52047">
    <property type="entry name" value="RNI-like"/>
    <property type="match status" value="1"/>
</dbReference>
<dbReference type="SMART" id="SM00368">
    <property type="entry name" value="LRR_RI"/>
    <property type="match status" value="10"/>
</dbReference>
<dbReference type="InterPro" id="IPR032675">
    <property type="entry name" value="LRR_dom_sf"/>
</dbReference>
<dbReference type="GO" id="GO:0031267">
    <property type="term" value="F:small GTPase binding"/>
    <property type="evidence" value="ECO:0007669"/>
    <property type="project" value="TreeGrafter"/>
</dbReference>
<dbReference type="EMBL" id="KI669562">
    <property type="protein sequence ID" value="ETN22423.1"/>
    <property type="molecule type" value="Genomic_DNA"/>
</dbReference>
<dbReference type="STRING" id="761204.W2RAI4"/>
<dbReference type="OrthoDB" id="63324at2759"/>
<feature type="transmembrane region" description="Helical" evidence="1">
    <location>
        <begin position="1086"/>
        <end position="1107"/>
    </location>
</feature>
<dbReference type="GeneID" id="20189520"/>
<feature type="transmembrane region" description="Helical" evidence="1">
    <location>
        <begin position="811"/>
        <end position="831"/>
    </location>
</feature>
<reference evidence="3" key="1">
    <citation type="submission" date="2011-12" db="EMBL/GenBank/DDBJ databases">
        <authorList>
            <consortium name="The Broad Institute Genome Sequencing Platform"/>
            <person name="Russ C."/>
            <person name="Tyler B."/>
            <person name="Panabieres F."/>
            <person name="Shan W."/>
            <person name="Tripathy S."/>
            <person name="Grunwald N."/>
            <person name="Machado M."/>
            <person name="Young S.K."/>
            <person name="Zeng Q."/>
            <person name="Gargeya S."/>
            <person name="Fitzgerald M."/>
            <person name="Haas B."/>
            <person name="Abouelleil A."/>
            <person name="Alvarado L."/>
            <person name="Arachchi H.M."/>
            <person name="Berlin A."/>
            <person name="Chapman S.B."/>
            <person name="Gearin G."/>
            <person name="Goldberg J."/>
            <person name="Griggs A."/>
            <person name="Gujja S."/>
            <person name="Hansen M."/>
            <person name="Heiman D."/>
            <person name="Howarth C."/>
            <person name="Larimer J."/>
            <person name="Lui A."/>
            <person name="MacDonald P.J.P."/>
            <person name="McCowen C."/>
            <person name="Montmayeur A."/>
            <person name="Murphy C."/>
            <person name="Neiman D."/>
            <person name="Pearson M."/>
            <person name="Priest M."/>
            <person name="Roberts A."/>
            <person name="Saif S."/>
            <person name="Shea T."/>
            <person name="Sisk P."/>
            <person name="Stolte C."/>
            <person name="Sykes S."/>
            <person name="Wortman J."/>
            <person name="Nusbaum C."/>
            <person name="Birren B."/>
        </authorList>
    </citation>
    <scope>NUCLEOTIDE SEQUENCE [LARGE SCALE GENOMIC DNA]</scope>
    <source>
        <strain evidence="3">INRA-310</strain>
    </source>
</reference>
<proteinExistence type="predicted"/>
<dbReference type="RefSeq" id="XP_008892596.1">
    <property type="nucleotide sequence ID" value="XM_008894348.1"/>
</dbReference>
<keyword evidence="1" id="KW-1133">Transmembrane helix</keyword>
<sequence length="1162" mass="129556">MSVTGAQLASFCQLQDAARVLMQPRTARRVSEVPGVQVPKRIILSEQQLTSESGLEIFSLISFPVVSTSLAVLDLSFNDLSDDFWVQREIALPALTTLNLVNNHFSVRGLEAIATFIARCPSLIELDLSLSDQNSSSDWIHPLIRALDEKDRENLQILDMSCTGFTDSTFSQLAQADFSKFIIKLYLRSNALTDEAATTLGKVLPRMKLEVLSLAGNFIGDCGAASLAFVLDHTPALQTLDLEANQIDQAGITSFFHAINGMAAPFPLRYLHLGGNLCTSDALLQRVHTKLHEKIIETQLTAGIPSASTLNFNGTKVKCDILLECCLTDRYVHILTQTLRMSPNWQHLEQLDLSGNEIGEKGAYDVGLLLALQPPLKVLNLTNNFITDKAIVGLAEGLEPNANLQELLLDHNQITDAGAKQLYLKAFRANQQRRIRLSVGNPLTSECKTMLAAISQAHDLRKRFTKEFADQEKLDLSGRSLRQYGAAAIVEELTARPSSKCRILDLSRNGLGDEGAHVTATLLRTYPHLEHLDLSFNDIGDEGAFELADALAENTTLLSFSLHSVIEGSQAKPKLQEKGLCKLAHAIQNHKTLQKLDLRNNATSPAVARAYVEMLRSNQGIQKLVLLIFNKMVGYHRLWRRAYKFCESFQVELRGHYSADRISNFDEYCRRTSALWAFLICVVSPFPCLLVVTAIDYAPLVPPEDGSKANYMFWARDCLSIALMTAAILEQFRVSIPDLHINATQVIMMPIIAGGGAVLFMMAMSSIIGFPLPFALVVGIPVWFVVVLVSFVCCFGRVLRREPAVFKELKSSIVVLVCQVLLTFVYPAYLYGFIQVQPSNQKFYLVLLPIIKIIAKNWIGHFLGTKYDLMPQIMIFNVDVFNALYTLFKLGSRSQTSDIGHLMKYIRRLQRKIPAGHPLELVSFIEIAQQIIKEDSEAKAHLSRHRYNSALTILKYQDEGSVDSASSVGASSDVPAMQSRRVIPVAAAGAPLVVAAAEPFTPLHQDETTRRNGTVKDVFSAKERRLFVQRTAQVLFTTEFVILVEYTEVIVPFIFCMYTIAMYQLPNRAYYSQVADLDDAGLGSKLGTVVKFGMIELLSLLVFGFIIQRKIGVSMLQLLSFVLDRSWRMVQANLFLWIFYTVQNSLEHNGADFSWSFSWLKT</sequence>
<dbReference type="GO" id="GO:0005096">
    <property type="term" value="F:GTPase activator activity"/>
    <property type="evidence" value="ECO:0007669"/>
    <property type="project" value="InterPro"/>
</dbReference>
<dbReference type="InterPro" id="IPR027038">
    <property type="entry name" value="RanGap"/>
</dbReference>
<dbReference type="GO" id="GO:0048471">
    <property type="term" value="C:perinuclear region of cytoplasm"/>
    <property type="evidence" value="ECO:0007669"/>
    <property type="project" value="TreeGrafter"/>
</dbReference>
<dbReference type="GO" id="GO:0005634">
    <property type="term" value="C:nucleus"/>
    <property type="evidence" value="ECO:0007669"/>
    <property type="project" value="TreeGrafter"/>
</dbReference>
<keyword evidence="1" id="KW-0472">Membrane</keyword>
<evidence type="ECO:0000313" key="2">
    <source>
        <dbReference type="EMBL" id="ETN22423.1"/>
    </source>
</evidence>
<evidence type="ECO:0000313" key="3">
    <source>
        <dbReference type="Proteomes" id="UP000018817"/>
    </source>
</evidence>
<dbReference type="Pfam" id="PF13516">
    <property type="entry name" value="LRR_6"/>
    <property type="match status" value="6"/>
</dbReference>
<dbReference type="GO" id="GO:0005829">
    <property type="term" value="C:cytosol"/>
    <property type="evidence" value="ECO:0007669"/>
    <property type="project" value="TreeGrafter"/>
</dbReference>
<feature type="transmembrane region" description="Helical" evidence="1">
    <location>
        <begin position="843"/>
        <end position="863"/>
    </location>
</feature>
<keyword evidence="1" id="KW-0812">Transmembrane</keyword>
<gene>
    <name evidence="2" type="ORF">PPTG_20921</name>
</gene>
<accession>W2RAI4</accession>
<feature type="transmembrane region" description="Helical" evidence="1">
    <location>
        <begin position="741"/>
        <end position="762"/>
    </location>
</feature>
<dbReference type="InterPro" id="IPR001611">
    <property type="entry name" value="Leu-rich_rpt"/>
</dbReference>
<protein>
    <submittedName>
        <fullName evidence="2">Uncharacterized protein</fullName>
    </submittedName>
</protein>
<feature type="transmembrane region" description="Helical" evidence="1">
    <location>
        <begin position="711"/>
        <end position="729"/>
    </location>
</feature>
<organism evidence="2 3">
    <name type="scientific">Phytophthora nicotianae (strain INRA-310)</name>
    <name type="common">Phytophthora parasitica</name>
    <dbReference type="NCBI Taxonomy" id="761204"/>
    <lineage>
        <taxon>Eukaryota</taxon>
        <taxon>Sar</taxon>
        <taxon>Stramenopiles</taxon>
        <taxon>Oomycota</taxon>
        <taxon>Peronosporomycetes</taxon>
        <taxon>Peronosporales</taxon>
        <taxon>Peronosporaceae</taxon>
        <taxon>Phytophthora</taxon>
    </lineage>
</organism>
<dbReference type="GO" id="GO:0006913">
    <property type="term" value="P:nucleocytoplasmic transport"/>
    <property type="evidence" value="ECO:0007669"/>
    <property type="project" value="TreeGrafter"/>
</dbReference>
<dbReference type="Gene3D" id="3.80.10.10">
    <property type="entry name" value="Ribonuclease Inhibitor"/>
    <property type="match status" value="4"/>
</dbReference>
<reference evidence="2 3" key="2">
    <citation type="submission" date="2013-11" db="EMBL/GenBank/DDBJ databases">
        <title>The Genome Sequence of Phytophthora parasitica INRA-310.</title>
        <authorList>
            <consortium name="The Broad Institute Genomics Platform"/>
            <person name="Russ C."/>
            <person name="Tyler B."/>
            <person name="Panabieres F."/>
            <person name="Shan W."/>
            <person name="Tripathy S."/>
            <person name="Grunwald N."/>
            <person name="Machado M."/>
            <person name="Johnson C.S."/>
            <person name="Arredondo F."/>
            <person name="Hong C."/>
            <person name="Coffey M."/>
            <person name="Young S.K."/>
            <person name="Zeng Q."/>
            <person name="Gargeya S."/>
            <person name="Fitzgerald M."/>
            <person name="Abouelleil A."/>
            <person name="Alvarado L."/>
            <person name="Chapman S.B."/>
            <person name="Gainer-Dewar J."/>
            <person name="Goldberg J."/>
            <person name="Griggs A."/>
            <person name="Gujja S."/>
            <person name="Hansen M."/>
            <person name="Howarth C."/>
            <person name="Imamovic A."/>
            <person name="Ireland A."/>
            <person name="Larimer J."/>
            <person name="McCowan C."/>
            <person name="Murphy C."/>
            <person name="Pearson M."/>
            <person name="Poon T.W."/>
            <person name="Priest M."/>
            <person name="Roberts A."/>
            <person name="Saif S."/>
            <person name="Shea T."/>
            <person name="Sykes S."/>
            <person name="Wortman J."/>
            <person name="Nusbaum C."/>
            <person name="Birren B."/>
        </authorList>
    </citation>
    <scope>NUCLEOTIDE SEQUENCE [LARGE SCALE GENOMIC DNA]</scope>
    <source>
        <strain evidence="2 3">INRA-310</strain>
    </source>
</reference>
<feature type="transmembrane region" description="Helical" evidence="1">
    <location>
        <begin position="674"/>
        <end position="699"/>
    </location>
</feature>
<dbReference type="VEuPathDB" id="FungiDB:PPTG_20921"/>
<evidence type="ECO:0000256" key="1">
    <source>
        <dbReference type="SAM" id="Phobius"/>
    </source>
</evidence>
<dbReference type="Proteomes" id="UP000018817">
    <property type="component" value="Unassembled WGS sequence"/>
</dbReference>
<feature type="transmembrane region" description="Helical" evidence="1">
    <location>
        <begin position="1040"/>
        <end position="1066"/>
    </location>
</feature>
<dbReference type="PANTHER" id="PTHR24113">
    <property type="entry name" value="RAN GTPASE-ACTIVATING PROTEIN 1"/>
    <property type="match status" value="1"/>
</dbReference>
<dbReference type="AlphaFoldDB" id="W2RAI4"/>